<accession>A0A8X6R6A8</accession>
<name>A0A8X6R6A8_TRICX</name>
<reference evidence="1" key="1">
    <citation type="submission" date="2020-08" db="EMBL/GenBank/DDBJ databases">
        <title>Multicomponent nature underlies the extraordinary mechanical properties of spider dragline silk.</title>
        <authorList>
            <person name="Kono N."/>
            <person name="Nakamura H."/>
            <person name="Mori M."/>
            <person name="Yoshida Y."/>
            <person name="Ohtoshi R."/>
            <person name="Malay A.D."/>
            <person name="Moran D.A.P."/>
            <person name="Tomita M."/>
            <person name="Numata K."/>
            <person name="Arakawa K."/>
        </authorList>
    </citation>
    <scope>NUCLEOTIDE SEQUENCE</scope>
</reference>
<evidence type="ECO:0000313" key="2">
    <source>
        <dbReference type="Proteomes" id="UP000887159"/>
    </source>
</evidence>
<dbReference type="AlphaFoldDB" id="A0A8X6R6A8"/>
<organism evidence="1 2">
    <name type="scientific">Trichonephila clavipes</name>
    <name type="common">Golden silk orbweaver</name>
    <name type="synonym">Nephila clavipes</name>
    <dbReference type="NCBI Taxonomy" id="2585209"/>
    <lineage>
        <taxon>Eukaryota</taxon>
        <taxon>Metazoa</taxon>
        <taxon>Ecdysozoa</taxon>
        <taxon>Arthropoda</taxon>
        <taxon>Chelicerata</taxon>
        <taxon>Arachnida</taxon>
        <taxon>Araneae</taxon>
        <taxon>Araneomorphae</taxon>
        <taxon>Entelegynae</taxon>
        <taxon>Araneoidea</taxon>
        <taxon>Nephilidae</taxon>
        <taxon>Trichonephila</taxon>
    </lineage>
</organism>
<sequence>MVSPAVQGQVRHPSIVPEFFRSTSCGMTSARGHGVIVYCLNSGSGDSQTGRHNMLCEGDARNRRCNGQVCPDVRQGTMAPWARQLGCVLAC</sequence>
<dbReference type="EMBL" id="BMAU01021016">
    <property type="protein sequence ID" value="GFX86884.1"/>
    <property type="molecule type" value="Genomic_DNA"/>
</dbReference>
<evidence type="ECO:0000313" key="1">
    <source>
        <dbReference type="EMBL" id="GFX86884.1"/>
    </source>
</evidence>
<comment type="caution">
    <text evidence="1">The sequence shown here is derived from an EMBL/GenBank/DDBJ whole genome shotgun (WGS) entry which is preliminary data.</text>
</comment>
<proteinExistence type="predicted"/>
<gene>
    <name evidence="1" type="ORF">TNCV_2124311</name>
</gene>
<dbReference type="Proteomes" id="UP000887159">
    <property type="component" value="Unassembled WGS sequence"/>
</dbReference>
<keyword evidence="2" id="KW-1185">Reference proteome</keyword>
<protein>
    <submittedName>
        <fullName evidence="1">Uncharacterized protein</fullName>
    </submittedName>
</protein>